<reference evidence="2" key="1">
    <citation type="submission" date="2021-05" db="EMBL/GenBank/DDBJ databases">
        <title>Novel Bacillus species.</title>
        <authorList>
            <person name="Liu G."/>
        </authorList>
    </citation>
    <scope>NUCLEOTIDE SEQUENCE</scope>
    <source>
        <strain evidence="2 4">FJAT-50051</strain>
    </source>
</reference>
<dbReference type="RefSeq" id="WP_213145270.1">
    <property type="nucleotide sequence ID" value="NZ_JAGYPE020000013.1"/>
</dbReference>
<name>A0A942T3Y0_9BACI</name>
<dbReference type="NCBIfam" id="NF010189">
    <property type="entry name" value="PRK13668.1"/>
    <property type="match status" value="1"/>
</dbReference>
<evidence type="ECO:0000313" key="2">
    <source>
        <dbReference type="EMBL" id="MBS4184663.1"/>
    </source>
</evidence>
<evidence type="ECO:0000313" key="3">
    <source>
        <dbReference type="EMBL" id="MCH6265804.1"/>
    </source>
</evidence>
<dbReference type="InterPro" id="IPR010838">
    <property type="entry name" value="DUF1444"/>
</dbReference>
<dbReference type="PIRSF" id="PIRSF012562">
    <property type="entry name" value="UCP012562"/>
    <property type="match status" value="1"/>
</dbReference>
<keyword evidence="4" id="KW-1185">Reference proteome</keyword>
<dbReference type="Proteomes" id="UP000677265">
    <property type="component" value="Unassembled WGS sequence"/>
</dbReference>
<comment type="similarity">
    <text evidence="1">Belongs to the UPF0354 family.</text>
</comment>
<comment type="caution">
    <text evidence="2">The sequence shown here is derived from an EMBL/GenBank/DDBJ whole genome shotgun (WGS) entry which is preliminary data.</text>
</comment>
<proteinExistence type="inferred from homology"/>
<accession>A0A942T3Y0</accession>
<protein>
    <recommendedName>
        <fullName evidence="1">UPF0354 protein KHB02_009675</fullName>
    </recommendedName>
</protein>
<evidence type="ECO:0000313" key="4">
    <source>
        <dbReference type="Proteomes" id="UP000677265"/>
    </source>
</evidence>
<dbReference type="EMBL" id="JAGYPE010000005">
    <property type="protein sequence ID" value="MBS4184663.1"/>
    <property type="molecule type" value="Genomic_DNA"/>
</dbReference>
<dbReference type="HAMAP" id="MF_01548">
    <property type="entry name" value="UPF0354"/>
    <property type="match status" value="1"/>
</dbReference>
<gene>
    <name evidence="3" type="ORF">KHB02_009675</name>
    <name evidence="2" type="ORF">KHB02_25130</name>
</gene>
<dbReference type="EMBL" id="JAGYPE020000013">
    <property type="protein sequence ID" value="MCH6265804.1"/>
    <property type="molecule type" value="Genomic_DNA"/>
</dbReference>
<evidence type="ECO:0000256" key="1">
    <source>
        <dbReference type="HAMAP-Rule" id="MF_01548"/>
    </source>
</evidence>
<dbReference type="Pfam" id="PF07285">
    <property type="entry name" value="DUF1444"/>
    <property type="match status" value="1"/>
</dbReference>
<dbReference type="AlphaFoldDB" id="A0A942T3Y0"/>
<organism evidence="2">
    <name type="scientific">Neobacillus citreus</name>
    <dbReference type="NCBI Taxonomy" id="2833578"/>
    <lineage>
        <taxon>Bacteria</taxon>
        <taxon>Bacillati</taxon>
        <taxon>Bacillota</taxon>
        <taxon>Bacilli</taxon>
        <taxon>Bacillales</taxon>
        <taxon>Bacillaceae</taxon>
        <taxon>Neobacillus</taxon>
    </lineage>
</organism>
<sequence>MDSKKMRRELESRLDNEDRVVTYDRDKDQLRIESKRTGKGITVALAGIVANWHDEKDKAIDEVVYYVEEGLRAMEETVQLTDHEKKIFPVIRSTSFPKEAEEGVPFLTDDHTAETKIYYAYDMGKTYRLIDSRIMQKEGWDPSRIKEIALFNARSLSTSVKEDQVAGNIFYFLNTNDGYDASRILNKGFLIDMEKRITGTMVVAVPHQDVLIIADIRNDRGYDVMAQMAMSFFASGRVPITALSFLYENGELEPIFILGKNK</sequence>